<gene>
    <name evidence="1" type="ORF">psyc5s11_06160</name>
</gene>
<protein>
    <recommendedName>
        <fullName evidence="3">L-2-amino-thiazoline-4-carboxylic acid hydrolase</fullName>
    </recommendedName>
</protein>
<dbReference type="Pfam" id="PF14196">
    <property type="entry name" value="ATC_hydrolase"/>
    <property type="match status" value="1"/>
</dbReference>
<organism evidence="1 2">
    <name type="scientific">Clostridium gelidum</name>
    <dbReference type="NCBI Taxonomy" id="704125"/>
    <lineage>
        <taxon>Bacteria</taxon>
        <taxon>Bacillati</taxon>
        <taxon>Bacillota</taxon>
        <taxon>Clostridia</taxon>
        <taxon>Eubacteriales</taxon>
        <taxon>Clostridiaceae</taxon>
        <taxon>Clostridium</taxon>
    </lineage>
</organism>
<reference evidence="2" key="1">
    <citation type="submission" date="2021-07" db="EMBL/GenBank/DDBJ databases">
        <title>Complete genome sequencing of a Clostridium isolate.</title>
        <authorList>
            <person name="Ueki A."/>
            <person name="Tonouchi A."/>
        </authorList>
    </citation>
    <scope>NUCLEOTIDE SEQUENCE [LARGE SCALE GENOMIC DNA]</scope>
    <source>
        <strain evidence="2">C5S11</strain>
    </source>
</reference>
<evidence type="ECO:0008006" key="3">
    <source>
        <dbReference type="Google" id="ProtNLM"/>
    </source>
</evidence>
<sequence length="232" mass="26722">MKMKDIDNIYCTIENHAILFALFAKYTIESLPEKGKDVIYTSIENYGHERGKRMAERAITNGDALDFVNSQAYGEWVPEKGQMGFGIIRMEPEYISNVTKCEWCTAWKKYNLLDYGKYYCINIDSAVFNGFNEKFHMKATSNLSSGADHCEFHWGNPMNEEDVIKLANKKAELGNSCTRDFNFHTAHLLYSMSETLKNKLDEDGKSIINKVVEKYVELFGEEYLSVLNGQYE</sequence>
<proteinExistence type="predicted"/>
<accession>A0ABN6IVS2</accession>
<dbReference type="RefSeq" id="WP_224036217.1">
    <property type="nucleotide sequence ID" value="NZ_AP024849.1"/>
</dbReference>
<keyword evidence="2" id="KW-1185">Reference proteome</keyword>
<dbReference type="EMBL" id="AP024849">
    <property type="protein sequence ID" value="BCZ44549.1"/>
    <property type="molecule type" value="Genomic_DNA"/>
</dbReference>
<dbReference type="Proteomes" id="UP000824633">
    <property type="component" value="Chromosome"/>
</dbReference>
<dbReference type="InterPro" id="IPR026002">
    <property type="entry name" value="ATC_hydrolase-like"/>
</dbReference>
<name>A0ABN6IVS2_9CLOT</name>
<evidence type="ECO:0000313" key="1">
    <source>
        <dbReference type="EMBL" id="BCZ44549.1"/>
    </source>
</evidence>
<evidence type="ECO:0000313" key="2">
    <source>
        <dbReference type="Proteomes" id="UP000824633"/>
    </source>
</evidence>